<evidence type="ECO:0000313" key="2">
    <source>
        <dbReference type="Proteomes" id="UP001467690"/>
    </source>
</evidence>
<evidence type="ECO:0008006" key="3">
    <source>
        <dbReference type="Google" id="ProtNLM"/>
    </source>
</evidence>
<protein>
    <recommendedName>
        <fullName evidence="3">Primosomal protein N' 3' DNA-binding domain-containing protein</fullName>
    </recommendedName>
</protein>
<accession>A0ABV1RMG5</accession>
<organism evidence="1 2">
    <name type="scientific">Catenovulum sediminis</name>
    <dbReference type="NCBI Taxonomy" id="1740262"/>
    <lineage>
        <taxon>Bacteria</taxon>
        <taxon>Pseudomonadati</taxon>
        <taxon>Pseudomonadota</taxon>
        <taxon>Gammaproteobacteria</taxon>
        <taxon>Alteromonadales</taxon>
        <taxon>Alteromonadaceae</taxon>
        <taxon>Catenovulum</taxon>
    </lineage>
</organism>
<proteinExistence type="predicted"/>
<dbReference type="RefSeq" id="WP_350403152.1">
    <property type="nucleotide sequence ID" value="NZ_JBELOE010000284.1"/>
</dbReference>
<evidence type="ECO:0000313" key="1">
    <source>
        <dbReference type="EMBL" id="MER2494134.1"/>
    </source>
</evidence>
<keyword evidence="2" id="KW-1185">Reference proteome</keyword>
<dbReference type="Proteomes" id="UP001467690">
    <property type="component" value="Unassembled WGS sequence"/>
</dbReference>
<sequence>MSLSAIKYIQLGKTNCLFHMPLFFKWQIKIGDTVLAINATGELCAGKVARICEDSEHQTYVQIENAYFNSTLAWFKLQKVKKQYNLRLFT</sequence>
<name>A0ABV1RMG5_9ALTE</name>
<comment type="caution">
    <text evidence="1">The sequence shown here is derived from an EMBL/GenBank/DDBJ whole genome shotgun (WGS) entry which is preliminary data.</text>
</comment>
<reference evidence="1 2" key="1">
    <citation type="submission" date="2024-06" db="EMBL/GenBank/DDBJ databases">
        <authorList>
            <person name="Chen R.Y."/>
        </authorList>
    </citation>
    <scope>NUCLEOTIDE SEQUENCE [LARGE SCALE GENOMIC DNA]</scope>
    <source>
        <strain evidence="1 2">D2</strain>
    </source>
</reference>
<dbReference type="EMBL" id="JBELOE010000284">
    <property type="protein sequence ID" value="MER2494134.1"/>
    <property type="molecule type" value="Genomic_DNA"/>
</dbReference>
<gene>
    <name evidence="1" type="ORF">ABS311_19840</name>
</gene>